<evidence type="ECO:0000256" key="1">
    <source>
        <dbReference type="SAM" id="SignalP"/>
    </source>
</evidence>
<dbReference type="PROSITE" id="PS51257">
    <property type="entry name" value="PROKAR_LIPOPROTEIN"/>
    <property type="match status" value="1"/>
</dbReference>
<reference evidence="2 3" key="1">
    <citation type="submission" date="2016-10" db="EMBL/GenBank/DDBJ databases">
        <authorList>
            <person name="de Groot N.N."/>
        </authorList>
    </citation>
    <scope>NUCLEOTIDE SEQUENCE [LARGE SCALE GENOMIC DNA]</scope>
    <source>
        <strain evidence="2 3">DSM 19548</strain>
    </source>
</reference>
<organism evidence="2 3">
    <name type="scientific">Tropicimonas isoalkanivorans</name>
    <dbReference type="NCBI Taxonomy" id="441112"/>
    <lineage>
        <taxon>Bacteria</taxon>
        <taxon>Pseudomonadati</taxon>
        <taxon>Pseudomonadota</taxon>
        <taxon>Alphaproteobacteria</taxon>
        <taxon>Rhodobacterales</taxon>
        <taxon>Roseobacteraceae</taxon>
        <taxon>Tropicimonas</taxon>
    </lineage>
</organism>
<dbReference type="EMBL" id="FOLG01000004">
    <property type="protein sequence ID" value="SFC35460.1"/>
    <property type="molecule type" value="Genomic_DNA"/>
</dbReference>
<keyword evidence="1" id="KW-0732">Signal</keyword>
<accession>A0A1I1IQE0</accession>
<dbReference type="RefSeq" id="WP_093360412.1">
    <property type="nucleotide sequence ID" value="NZ_FOLG01000004.1"/>
</dbReference>
<feature type="chain" id="PRO_5011658183" description="Glycine zipper family protein" evidence="1">
    <location>
        <begin position="21"/>
        <end position="124"/>
    </location>
</feature>
<protein>
    <recommendedName>
        <fullName evidence="4">Glycine zipper family protein</fullName>
    </recommendedName>
</protein>
<proteinExistence type="predicted"/>
<sequence length="124" mass="12412">MIRLKSLSAIPLILVVAACANSGASYQPVIDGPVGPNYSNDLAYCQSLAAQQGAFDSNTGATAATGAAIAGGSTAVFNNKGTNVRDAALLGAAAGIGAGALQQQQNKEVLIRNCMRGRGYNVVG</sequence>
<evidence type="ECO:0000313" key="3">
    <source>
        <dbReference type="Proteomes" id="UP000198728"/>
    </source>
</evidence>
<keyword evidence="3" id="KW-1185">Reference proteome</keyword>
<dbReference type="AlphaFoldDB" id="A0A1I1IQE0"/>
<evidence type="ECO:0008006" key="4">
    <source>
        <dbReference type="Google" id="ProtNLM"/>
    </source>
</evidence>
<dbReference type="OrthoDB" id="7067979at2"/>
<feature type="signal peptide" evidence="1">
    <location>
        <begin position="1"/>
        <end position="20"/>
    </location>
</feature>
<dbReference type="STRING" id="441112.SAMN04488094_10485"/>
<dbReference type="Proteomes" id="UP000198728">
    <property type="component" value="Unassembled WGS sequence"/>
</dbReference>
<evidence type="ECO:0000313" key="2">
    <source>
        <dbReference type="EMBL" id="SFC35460.1"/>
    </source>
</evidence>
<name>A0A1I1IQE0_9RHOB</name>
<gene>
    <name evidence="2" type="ORF">SAMN04488094_10485</name>
</gene>